<evidence type="ECO:0000313" key="1">
    <source>
        <dbReference type="EMBL" id="KAK5840617.1"/>
    </source>
</evidence>
<gene>
    <name evidence="1" type="ORF">PVK06_009520</name>
</gene>
<comment type="caution">
    <text evidence="1">The sequence shown here is derived from an EMBL/GenBank/DDBJ whole genome shotgun (WGS) entry which is preliminary data.</text>
</comment>
<sequence length="150" mass="16366">MDFAVGVNSSEIPKAAYKLTILGASSEKNNGGFLEEKFTLLDGGAITKIPDCLPMVTRVFNKSEWYGVASCLEPGLPEVEVCPRIVMAPPVEESSCTRPIIEKSGLEKNVDDEPYGSWMVVERRRGNSRASNEGKMAVLGVLLRDLTLQC</sequence>
<name>A0ABR0QNX7_GOSAR</name>
<protein>
    <submittedName>
        <fullName evidence="1">Uncharacterized protein</fullName>
    </submittedName>
</protein>
<accession>A0ABR0QNX7</accession>
<dbReference type="Proteomes" id="UP001358586">
    <property type="component" value="Chromosome 3"/>
</dbReference>
<keyword evidence="2" id="KW-1185">Reference proteome</keyword>
<organism evidence="1 2">
    <name type="scientific">Gossypium arboreum</name>
    <name type="common">Tree cotton</name>
    <name type="synonym">Gossypium nanking</name>
    <dbReference type="NCBI Taxonomy" id="29729"/>
    <lineage>
        <taxon>Eukaryota</taxon>
        <taxon>Viridiplantae</taxon>
        <taxon>Streptophyta</taxon>
        <taxon>Embryophyta</taxon>
        <taxon>Tracheophyta</taxon>
        <taxon>Spermatophyta</taxon>
        <taxon>Magnoliopsida</taxon>
        <taxon>eudicotyledons</taxon>
        <taxon>Gunneridae</taxon>
        <taxon>Pentapetalae</taxon>
        <taxon>rosids</taxon>
        <taxon>malvids</taxon>
        <taxon>Malvales</taxon>
        <taxon>Malvaceae</taxon>
        <taxon>Malvoideae</taxon>
        <taxon>Gossypium</taxon>
    </lineage>
</organism>
<evidence type="ECO:0000313" key="2">
    <source>
        <dbReference type="Proteomes" id="UP001358586"/>
    </source>
</evidence>
<dbReference type="EMBL" id="JARKNE010000003">
    <property type="protein sequence ID" value="KAK5840617.1"/>
    <property type="molecule type" value="Genomic_DNA"/>
</dbReference>
<proteinExistence type="predicted"/>
<reference evidence="1 2" key="1">
    <citation type="submission" date="2023-03" db="EMBL/GenBank/DDBJ databases">
        <title>WGS of Gossypium arboreum.</title>
        <authorList>
            <person name="Yu D."/>
        </authorList>
    </citation>
    <scope>NUCLEOTIDE SEQUENCE [LARGE SCALE GENOMIC DNA]</scope>
    <source>
        <tissue evidence="1">Leaf</tissue>
    </source>
</reference>